<evidence type="ECO:0000313" key="2">
    <source>
        <dbReference type="EMBL" id="MCO6415885.1"/>
    </source>
</evidence>
<name>A0ABT1D3N1_9PROT</name>
<dbReference type="Proteomes" id="UP001523392">
    <property type="component" value="Unassembled WGS sequence"/>
</dbReference>
<reference evidence="2 3" key="1">
    <citation type="submission" date="2021-12" db="EMBL/GenBank/DDBJ databases">
        <title>Siccirubricoccus leaddurans sp. nov., a high concentration Zn2+ tolerance bacterium.</title>
        <authorList>
            <person name="Cao Y."/>
        </authorList>
    </citation>
    <scope>NUCLEOTIDE SEQUENCE [LARGE SCALE GENOMIC DNA]</scope>
    <source>
        <strain evidence="2 3">KC 17139</strain>
    </source>
</reference>
<evidence type="ECO:0000259" key="1">
    <source>
        <dbReference type="Pfam" id="PF03886"/>
    </source>
</evidence>
<dbReference type="EMBL" id="JAFIRR010000037">
    <property type="protein sequence ID" value="MCO6415885.1"/>
    <property type="molecule type" value="Genomic_DNA"/>
</dbReference>
<dbReference type="Pfam" id="PF03886">
    <property type="entry name" value="ABC_trans_aux"/>
    <property type="match status" value="1"/>
</dbReference>
<keyword evidence="2" id="KW-0449">Lipoprotein</keyword>
<proteinExistence type="predicted"/>
<evidence type="ECO:0000313" key="3">
    <source>
        <dbReference type="Proteomes" id="UP001523392"/>
    </source>
</evidence>
<gene>
    <name evidence="2" type="ORF">JYK14_06805</name>
</gene>
<dbReference type="Gene3D" id="3.40.50.10610">
    <property type="entry name" value="ABC-type transport auxiliary lipoprotein component"/>
    <property type="match status" value="1"/>
</dbReference>
<comment type="caution">
    <text evidence="2">The sequence shown here is derived from an EMBL/GenBank/DDBJ whole genome shotgun (WGS) entry which is preliminary data.</text>
</comment>
<dbReference type="SUPFAM" id="SSF159594">
    <property type="entry name" value="XCC0632-like"/>
    <property type="match status" value="1"/>
</dbReference>
<dbReference type="RefSeq" id="WP_252952498.1">
    <property type="nucleotide sequence ID" value="NZ_JAFIRR010000037.1"/>
</dbReference>
<protein>
    <submittedName>
        <fullName evidence="2">ABC-type transport auxiliary lipoprotein family protein</fullName>
    </submittedName>
</protein>
<feature type="domain" description="ABC-type transport auxiliary lipoprotein component" evidence="1">
    <location>
        <begin position="29"/>
        <end position="188"/>
    </location>
</feature>
<organism evidence="2 3">
    <name type="scientific">Siccirubricoccus soli</name>
    <dbReference type="NCBI Taxonomy" id="2899147"/>
    <lineage>
        <taxon>Bacteria</taxon>
        <taxon>Pseudomonadati</taxon>
        <taxon>Pseudomonadota</taxon>
        <taxon>Alphaproteobacteria</taxon>
        <taxon>Acetobacterales</taxon>
        <taxon>Roseomonadaceae</taxon>
        <taxon>Siccirubricoccus</taxon>
    </lineage>
</organism>
<keyword evidence="3" id="KW-1185">Reference proteome</keyword>
<sequence>MRRRALLALLALPGCSLLPERPYRPVQRFTLSPPLGAARPAPRRAPVLLVRTFRAAPGLEARGLRVLEADGQVVMEPWAEWVAPPADLAEEALRRQLTASGRFAAVTAPGSRLRADLVLEAELSGLEAVRAEGLARARLSGLLMTEAGEAGRVLDQFTVTGEAPLSGTGPAAEAAAMTAALGVALEQVEGRLATATATGRR</sequence>
<dbReference type="InterPro" id="IPR005586">
    <property type="entry name" value="ABC_trans_aux"/>
</dbReference>
<accession>A0ABT1D3N1</accession>